<dbReference type="InterPro" id="IPR042237">
    <property type="entry name" value="PTRHD1"/>
</dbReference>
<dbReference type="Pfam" id="PF01981">
    <property type="entry name" value="PTH2"/>
    <property type="match status" value="1"/>
</dbReference>
<dbReference type="SUPFAM" id="SSF102462">
    <property type="entry name" value="Peptidyl-tRNA hydrolase II"/>
    <property type="match status" value="1"/>
</dbReference>
<dbReference type="OrthoDB" id="201213at2759"/>
<sequence length="120" mass="13361">MSAQNLVQYIIVRTDLKTSLAWSLGSVIAQACHASTAALHKYAEAEETKVYVADLDNMTKVVLGIPDEVQLAKLSETLKSESIDFVLWREKPENILTAIALRPYPKKAVRKLLSECPLFT</sequence>
<organism evidence="8">
    <name type="scientific">Hymenolepis diminuta</name>
    <name type="common">Rat tapeworm</name>
    <dbReference type="NCBI Taxonomy" id="6216"/>
    <lineage>
        <taxon>Eukaryota</taxon>
        <taxon>Metazoa</taxon>
        <taxon>Spiralia</taxon>
        <taxon>Lophotrochozoa</taxon>
        <taxon>Platyhelminthes</taxon>
        <taxon>Cestoda</taxon>
        <taxon>Eucestoda</taxon>
        <taxon>Cyclophyllidea</taxon>
        <taxon>Hymenolepididae</taxon>
        <taxon>Hymenolepis</taxon>
    </lineage>
</organism>
<reference evidence="8" key="1">
    <citation type="submission" date="2017-02" db="UniProtKB">
        <authorList>
            <consortium name="WormBaseParasite"/>
        </authorList>
    </citation>
    <scope>IDENTIFICATION</scope>
</reference>
<evidence type="ECO:0000313" key="7">
    <source>
        <dbReference type="Proteomes" id="UP000321570"/>
    </source>
</evidence>
<accession>A0A0R3SRF3</accession>
<evidence type="ECO:0000256" key="2">
    <source>
        <dbReference type="ARBA" id="ARBA00022801"/>
    </source>
</evidence>
<gene>
    <name evidence="4" type="ORF">HDID_LOCUS7747</name>
    <name evidence="5" type="ORF">WMSIL1_LOCUS3389</name>
</gene>
<name>A0A0R3SRF3_HYMDI</name>
<dbReference type="AlphaFoldDB" id="A0A0R3SRF3"/>
<dbReference type="InterPro" id="IPR002833">
    <property type="entry name" value="PTH2"/>
</dbReference>
<protein>
    <recommendedName>
        <fullName evidence="1">peptidyl-tRNA hydrolase</fullName>
        <ecNumber evidence="1">3.1.1.29</ecNumber>
    </recommendedName>
</protein>
<dbReference type="Gene3D" id="3.40.1490.10">
    <property type="entry name" value="Bit1"/>
    <property type="match status" value="1"/>
</dbReference>
<evidence type="ECO:0000256" key="1">
    <source>
        <dbReference type="ARBA" id="ARBA00013260"/>
    </source>
</evidence>
<evidence type="ECO:0000313" key="4">
    <source>
        <dbReference type="EMBL" id="VDL60065.1"/>
    </source>
</evidence>
<dbReference type="EMBL" id="CABIJS010000110">
    <property type="protein sequence ID" value="VUZ42927.1"/>
    <property type="molecule type" value="Genomic_DNA"/>
</dbReference>
<dbReference type="Proteomes" id="UP000321570">
    <property type="component" value="Unassembled WGS sequence"/>
</dbReference>
<dbReference type="InterPro" id="IPR023476">
    <property type="entry name" value="Pep_tRNA_hydro_II_dom_sf"/>
</dbReference>
<dbReference type="Proteomes" id="UP000274504">
    <property type="component" value="Unassembled WGS sequence"/>
</dbReference>
<proteinExistence type="predicted"/>
<evidence type="ECO:0000313" key="8">
    <source>
        <dbReference type="WBParaSite" id="HDID_0000774901-mRNA-1"/>
    </source>
</evidence>
<comment type="catalytic activity">
    <reaction evidence="3">
        <text>an N-acyl-L-alpha-aminoacyl-tRNA + H2O = an N-acyl-L-amino acid + a tRNA + H(+)</text>
        <dbReference type="Rhea" id="RHEA:54448"/>
        <dbReference type="Rhea" id="RHEA-COMP:10123"/>
        <dbReference type="Rhea" id="RHEA-COMP:13883"/>
        <dbReference type="ChEBI" id="CHEBI:15377"/>
        <dbReference type="ChEBI" id="CHEBI:15378"/>
        <dbReference type="ChEBI" id="CHEBI:59874"/>
        <dbReference type="ChEBI" id="CHEBI:78442"/>
        <dbReference type="ChEBI" id="CHEBI:138191"/>
        <dbReference type="EC" id="3.1.1.29"/>
    </reaction>
</comment>
<keyword evidence="2" id="KW-0378">Hydrolase</keyword>
<keyword evidence="7" id="KW-1185">Reference proteome</keyword>
<dbReference type="PANTHER" id="PTHR46194">
    <property type="entry name" value="PEPTIDYL-TRNA HYDROLASE PTRHD1-RELATED"/>
    <property type="match status" value="1"/>
</dbReference>
<dbReference type="GO" id="GO:0004045">
    <property type="term" value="F:peptidyl-tRNA hydrolase activity"/>
    <property type="evidence" value="ECO:0007669"/>
    <property type="project" value="UniProtKB-EC"/>
</dbReference>
<evidence type="ECO:0000313" key="5">
    <source>
        <dbReference type="EMBL" id="VUZ42927.1"/>
    </source>
</evidence>
<evidence type="ECO:0000313" key="6">
    <source>
        <dbReference type="Proteomes" id="UP000274504"/>
    </source>
</evidence>
<dbReference type="PANTHER" id="PTHR46194:SF1">
    <property type="entry name" value="PEPTIDYL-TRNA HYDROLASE PTRHD1-RELATED"/>
    <property type="match status" value="1"/>
</dbReference>
<reference evidence="5 7" key="3">
    <citation type="submission" date="2019-07" db="EMBL/GenBank/DDBJ databases">
        <authorList>
            <person name="Jastrzebski P J."/>
            <person name="Paukszto L."/>
            <person name="Jastrzebski P J."/>
        </authorList>
    </citation>
    <scope>NUCLEOTIDE SEQUENCE [LARGE SCALE GENOMIC DNA]</scope>
    <source>
        <strain evidence="5 7">WMS-il1</strain>
    </source>
</reference>
<dbReference type="WBParaSite" id="HDID_0000774901-mRNA-1">
    <property type="protein sequence ID" value="HDID_0000774901-mRNA-1"/>
    <property type="gene ID" value="HDID_0000774901"/>
</dbReference>
<dbReference type="EC" id="3.1.1.29" evidence="1"/>
<dbReference type="EMBL" id="UYSG01010974">
    <property type="protein sequence ID" value="VDL60065.1"/>
    <property type="molecule type" value="Genomic_DNA"/>
</dbReference>
<reference evidence="4 6" key="2">
    <citation type="submission" date="2018-11" db="EMBL/GenBank/DDBJ databases">
        <authorList>
            <consortium name="Pathogen Informatics"/>
        </authorList>
    </citation>
    <scope>NUCLEOTIDE SEQUENCE [LARGE SCALE GENOMIC DNA]</scope>
</reference>
<evidence type="ECO:0000256" key="3">
    <source>
        <dbReference type="ARBA" id="ARBA00048707"/>
    </source>
</evidence>